<gene>
    <name evidence="2" type="ORF">UFOVP132_41</name>
</gene>
<sequence>MSNERASVTVLRECMDLQIKKSEDYQNPNSNVVQAMHYRRGVDSIHDIMQAKMYRAQSLLESGRADIANFESLEDTYKDLINYASFAVAWLRGGIQGQQPGYDIFNKKIVVKE</sequence>
<reference evidence="2" key="1">
    <citation type="submission" date="2020-04" db="EMBL/GenBank/DDBJ databases">
        <authorList>
            <person name="Chiriac C."/>
            <person name="Salcher M."/>
            <person name="Ghai R."/>
            <person name="Kavagutti S V."/>
        </authorList>
    </citation>
    <scope>NUCLEOTIDE SEQUENCE</scope>
</reference>
<dbReference type="EMBL" id="LR796247">
    <property type="protein sequence ID" value="CAB4131096.1"/>
    <property type="molecule type" value="Genomic_DNA"/>
</dbReference>
<accession>A0A6J5LD44</accession>
<evidence type="ECO:0000313" key="2">
    <source>
        <dbReference type="EMBL" id="CAB4131096.1"/>
    </source>
</evidence>
<feature type="domain" description="Nucleotide modification associated" evidence="1">
    <location>
        <begin position="42"/>
        <end position="88"/>
    </location>
</feature>
<organism evidence="2">
    <name type="scientific">uncultured Caudovirales phage</name>
    <dbReference type="NCBI Taxonomy" id="2100421"/>
    <lineage>
        <taxon>Viruses</taxon>
        <taxon>Duplodnaviria</taxon>
        <taxon>Heunggongvirae</taxon>
        <taxon>Uroviricota</taxon>
        <taxon>Caudoviricetes</taxon>
        <taxon>Peduoviridae</taxon>
        <taxon>Maltschvirus</taxon>
        <taxon>Maltschvirus maltsch</taxon>
    </lineage>
</organism>
<protein>
    <submittedName>
        <fullName evidence="2">Clostridium phage phiCTP1, Gp74</fullName>
    </submittedName>
</protein>
<evidence type="ECO:0000259" key="1">
    <source>
        <dbReference type="Pfam" id="PF07659"/>
    </source>
</evidence>
<dbReference type="InterPro" id="IPR011630">
    <property type="entry name" value="DUF1599"/>
</dbReference>
<proteinExistence type="predicted"/>
<dbReference type="Pfam" id="PF07659">
    <property type="entry name" value="DUF1599"/>
    <property type="match status" value="1"/>
</dbReference>
<name>A0A6J5LD44_9CAUD</name>